<dbReference type="PANTHER" id="PTHR31121">
    <property type="entry name" value="ALPHA-1,2 MANNOSYLTRANSFERASE KTR1"/>
    <property type="match status" value="1"/>
</dbReference>
<proteinExistence type="inferred from homology"/>
<dbReference type="GO" id="GO:0016020">
    <property type="term" value="C:membrane"/>
    <property type="evidence" value="ECO:0007669"/>
    <property type="project" value="InterPro"/>
</dbReference>
<evidence type="ECO:0000256" key="2">
    <source>
        <dbReference type="ARBA" id="ARBA00022679"/>
    </source>
</evidence>
<dbReference type="GO" id="GO:0000026">
    <property type="term" value="F:alpha-1,2-mannosyltransferase activity"/>
    <property type="evidence" value="ECO:0007669"/>
    <property type="project" value="TreeGrafter"/>
</dbReference>
<dbReference type="EMBL" id="MU155309">
    <property type="protein sequence ID" value="KAF9476044.1"/>
    <property type="molecule type" value="Genomic_DNA"/>
</dbReference>
<feature type="active site" description="Nucleophile" evidence="3">
    <location>
        <position position="282"/>
    </location>
</feature>
<keyword evidence="2" id="KW-0808">Transferase</keyword>
<dbReference type="GO" id="GO:0000032">
    <property type="term" value="P:cell wall mannoprotein biosynthetic process"/>
    <property type="evidence" value="ECO:0007669"/>
    <property type="project" value="TreeGrafter"/>
</dbReference>
<dbReference type="Pfam" id="PF01793">
    <property type="entry name" value="Glyco_transf_15"/>
    <property type="match status" value="1"/>
</dbReference>
<gene>
    <name evidence="4" type="ORF">BDN70DRAFT_863870</name>
</gene>
<protein>
    <submittedName>
        <fullName evidence="4">Glycosyltransferase family 15 protein</fullName>
    </submittedName>
</protein>
<comment type="caution">
    <text evidence="4">The sequence shown here is derived from an EMBL/GenBank/DDBJ whole genome shotgun (WGS) entry which is preliminary data.</text>
</comment>
<organism evidence="4 5">
    <name type="scientific">Pholiota conissans</name>
    <dbReference type="NCBI Taxonomy" id="109636"/>
    <lineage>
        <taxon>Eukaryota</taxon>
        <taxon>Fungi</taxon>
        <taxon>Dikarya</taxon>
        <taxon>Basidiomycota</taxon>
        <taxon>Agaricomycotina</taxon>
        <taxon>Agaricomycetes</taxon>
        <taxon>Agaricomycetidae</taxon>
        <taxon>Agaricales</taxon>
        <taxon>Agaricineae</taxon>
        <taxon>Strophariaceae</taxon>
        <taxon>Pholiota</taxon>
    </lineage>
</organism>
<evidence type="ECO:0000256" key="3">
    <source>
        <dbReference type="PIRSR" id="PIRSR018153-1"/>
    </source>
</evidence>
<dbReference type="PIRSF" id="PIRSF018153">
    <property type="entry name" value="Glyco_trans_15"/>
    <property type="match status" value="1"/>
</dbReference>
<evidence type="ECO:0000313" key="5">
    <source>
        <dbReference type="Proteomes" id="UP000807469"/>
    </source>
</evidence>
<dbReference type="Proteomes" id="UP000807469">
    <property type="component" value="Unassembled WGS sequence"/>
</dbReference>
<accession>A0A9P5YV62</accession>
<evidence type="ECO:0000313" key="4">
    <source>
        <dbReference type="EMBL" id="KAF9476044.1"/>
    </source>
</evidence>
<dbReference type="FunFam" id="3.90.550.10:FF:000051">
    <property type="entry name" value="Alpha-1,2-mannosyltransferase (Ktr4)"/>
    <property type="match status" value="1"/>
</dbReference>
<dbReference type="GO" id="GO:0006487">
    <property type="term" value="P:protein N-linked glycosylation"/>
    <property type="evidence" value="ECO:0007669"/>
    <property type="project" value="TreeGrafter"/>
</dbReference>
<name>A0A9P5YV62_9AGAR</name>
<dbReference type="AlphaFoldDB" id="A0A9P5YV62"/>
<dbReference type="SUPFAM" id="SSF53448">
    <property type="entry name" value="Nucleotide-diphospho-sugar transferases"/>
    <property type="match status" value="1"/>
</dbReference>
<keyword evidence="5" id="KW-1185">Reference proteome</keyword>
<dbReference type="InterPro" id="IPR029044">
    <property type="entry name" value="Nucleotide-diphossugar_trans"/>
</dbReference>
<dbReference type="PANTHER" id="PTHR31121:SF6">
    <property type="entry name" value="ALPHA-1,2 MANNOSYLTRANSFERASE KTR1"/>
    <property type="match status" value="1"/>
</dbReference>
<dbReference type="OrthoDB" id="439943at2759"/>
<dbReference type="Gene3D" id="3.90.550.10">
    <property type="entry name" value="Spore Coat Polysaccharide Biosynthesis Protein SpsA, Chain A"/>
    <property type="match status" value="1"/>
</dbReference>
<comment type="similarity">
    <text evidence="1">Belongs to the glycosyltransferase 15 family.</text>
</comment>
<evidence type="ECO:0000256" key="1">
    <source>
        <dbReference type="ARBA" id="ARBA00007677"/>
    </source>
</evidence>
<reference evidence="4" key="1">
    <citation type="submission" date="2020-11" db="EMBL/GenBank/DDBJ databases">
        <authorList>
            <consortium name="DOE Joint Genome Institute"/>
            <person name="Ahrendt S."/>
            <person name="Riley R."/>
            <person name="Andreopoulos W."/>
            <person name="Labutti K."/>
            <person name="Pangilinan J."/>
            <person name="Ruiz-Duenas F.J."/>
            <person name="Barrasa J.M."/>
            <person name="Sanchez-Garcia M."/>
            <person name="Camarero S."/>
            <person name="Miyauchi S."/>
            <person name="Serrano A."/>
            <person name="Linde D."/>
            <person name="Babiker R."/>
            <person name="Drula E."/>
            <person name="Ayuso-Fernandez I."/>
            <person name="Pacheco R."/>
            <person name="Padilla G."/>
            <person name="Ferreira P."/>
            <person name="Barriuso J."/>
            <person name="Kellner H."/>
            <person name="Castanera R."/>
            <person name="Alfaro M."/>
            <person name="Ramirez L."/>
            <person name="Pisabarro A.G."/>
            <person name="Kuo A."/>
            <person name="Tritt A."/>
            <person name="Lipzen A."/>
            <person name="He G."/>
            <person name="Yan M."/>
            <person name="Ng V."/>
            <person name="Cullen D."/>
            <person name="Martin F."/>
            <person name="Rosso M.-N."/>
            <person name="Henrissat B."/>
            <person name="Hibbett D."/>
            <person name="Martinez A.T."/>
            <person name="Grigoriev I.V."/>
        </authorList>
    </citation>
    <scope>NUCLEOTIDE SEQUENCE</scope>
    <source>
        <strain evidence="4">CIRM-BRFM 674</strain>
    </source>
</reference>
<dbReference type="GO" id="GO:0005794">
    <property type="term" value="C:Golgi apparatus"/>
    <property type="evidence" value="ECO:0007669"/>
    <property type="project" value="TreeGrafter"/>
</dbReference>
<dbReference type="InterPro" id="IPR002685">
    <property type="entry name" value="Glyco_trans_15"/>
</dbReference>
<sequence>MMTPMRYALVVLATVIGLHIVVSYSSDGYRRIVSLANLKKQVFHPSPDIPPYKLSIPDEYRIHTNWTAPERRASAAFVFLARNGDINGVVSSMKQMEDRFNKKFRYPYVFLNEVHFDEAFKERVLELTDADVQFGLIPPEHWNQPPEIDEKKATEAREQMVRNRVIYGGSVPYRNMCRYNSGFFYRHELLKPFKYYWRVEPGVTYFCDLDYDPFLFMQDNDKLYSFTLALPEYVATVPTLWDEVKAFMANNTDLIARDNAMDFLSNDGGLTYNLCHFWSNFEIASLDLWRGEAYSKFFDHLDKAGGFYYERWGDAPVHSIGAALFARKDQIHFFDDIGYRHEPYQHCPKGESHKRGKCYCDSNQSFDYHYYSCKKKFDQLFSSS</sequence>